<dbReference type="SUPFAM" id="SSF63825">
    <property type="entry name" value="YWTD domain"/>
    <property type="match status" value="1"/>
</dbReference>
<feature type="chain" id="PRO_5045131606" evidence="1">
    <location>
        <begin position="20"/>
        <end position="374"/>
    </location>
</feature>
<evidence type="ECO:0000256" key="1">
    <source>
        <dbReference type="SAM" id="SignalP"/>
    </source>
</evidence>
<dbReference type="SMART" id="SM00135">
    <property type="entry name" value="LY"/>
    <property type="match status" value="3"/>
</dbReference>
<dbReference type="SMART" id="SM00089">
    <property type="entry name" value="PKD"/>
    <property type="match status" value="1"/>
</dbReference>
<keyword evidence="1" id="KW-0732">Signal</keyword>
<dbReference type="InterPro" id="IPR035986">
    <property type="entry name" value="PKD_dom_sf"/>
</dbReference>
<dbReference type="Pfam" id="PF18911">
    <property type="entry name" value="PKD_4"/>
    <property type="match status" value="1"/>
</dbReference>
<keyword evidence="4" id="KW-1185">Reference proteome</keyword>
<proteinExistence type="predicted"/>
<comment type="caution">
    <text evidence="3">The sequence shown here is derived from an EMBL/GenBank/DDBJ whole genome shotgun (WGS) entry which is preliminary data.</text>
</comment>
<dbReference type="InterPro" id="IPR013783">
    <property type="entry name" value="Ig-like_fold"/>
</dbReference>
<dbReference type="InterPro" id="IPR000033">
    <property type="entry name" value="LDLR_classB_rpt"/>
</dbReference>
<dbReference type="PROSITE" id="PS51257">
    <property type="entry name" value="PROKAR_LIPOPROTEIN"/>
    <property type="match status" value="1"/>
</dbReference>
<evidence type="ECO:0000259" key="2">
    <source>
        <dbReference type="PROSITE" id="PS50093"/>
    </source>
</evidence>
<organism evidence="3 4">
    <name type="scientific">Reichenbachiella ulvae</name>
    <dbReference type="NCBI Taxonomy" id="2980104"/>
    <lineage>
        <taxon>Bacteria</taxon>
        <taxon>Pseudomonadati</taxon>
        <taxon>Bacteroidota</taxon>
        <taxon>Cytophagia</taxon>
        <taxon>Cytophagales</taxon>
        <taxon>Reichenbachiellaceae</taxon>
        <taxon>Reichenbachiella</taxon>
    </lineage>
</organism>
<feature type="signal peptide" evidence="1">
    <location>
        <begin position="1"/>
        <end position="19"/>
    </location>
</feature>
<dbReference type="InterPro" id="IPR011042">
    <property type="entry name" value="6-blade_b-propeller_TolB-like"/>
</dbReference>
<dbReference type="SUPFAM" id="SSF49299">
    <property type="entry name" value="PKD domain"/>
    <property type="match status" value="1"/>
</dbReference>
<dbReference type="InterPro" id="IPR022409">
    <property type="entry name" value="PKD/Chitinase_dom"/>
</dbReference>
<accession>A0ABT3CNL2</accession>
<sequence>MRINKYIGKAAGICLLAWAALSCEEEFPVPESSEVAADFSITFSDGDFAPSVVVFESTSLLKEGITEVSYVWNFGDGTSGSGSSVTHSYDMPGDYRVSMVASTGADLDAIEKVLTVRDPNALQVDILFMDAGTMAIENLNGTSFEVDGFGTGLAYDETSETLYYTDADNGTLISSAVDGSAMTVVATGLDDPRDLALDIEAGMAYVADRGLQAILEVNLSDGTVSTLYDVASDGLGELPVGIDFYDGNIYVTCVEIDAEAVWKGNVDGSGITRILDYSGAGYGYGIAVDSVNKKIYFDNTDNSEILMANLDGTGVQQVIATSNRVYGLAVDNTNQKLYWTERNTGNVYMSDLDGSNRVTIGSGYTDPRGLVFIP</sequence>
<dbReference type="Gene3D" id="2.60.40.10">
    <property type="entry name" value="Immunoglobulins"/>
    <property type="match status" value="1"/>
</dbReference>
<dbReference type="EMBL" id="JAOYOD010000001">
    <property type="protein sequence ID" value="MCV9385300.1"/>
    <property type="molecule type" value="Genomic_DNA"/>
</dbReference>
<name>A0ABT3CNL2_9BACT</name>
<gene>
    <name evidence="3" type="ORF">N7U62_01425</name>
</gene>
<dbReference type="Proteomes" id="UP001300692">
    <property type="component" value="Unassembled WGS sequence"/>
</dbReference>
<dbReference type="PROSITE" id="PS51120">
    <property type="entry name" value="LDLRB"/>
    <property type="match status" value="1"/>
</dbReference>
<dbReference type="PANTHER" id="PTHR46513">
    <property type="entry name" value="VITELLOGENIN RECEPTOR-LIKE PROTEIN-RELATED-RELATED"/>
    <property type="match status" value="1"/>
</dbReference>
<dbReference type="RefSeq" id="WP_264136091.1">
    <property type="nucleotide sequence ID" value="NZ_JAOYOD010000001.1"/>
</dbReference>
<dbReference type="InterPro" id="IPR000601">
    <property type="entry name" value="PKD_dom"/>
</dbReference>
<evidence type="ECO:0000313" key="3">
    <source>
        <dbReference type="EMBL" id="MCV9385300.1"/>
    </source>
</evidence>
<protein>
    <submittedName>
        <fullName evidence="3">PKD domain-containing protein</fullName>
    </submittedName>
</protein>
<reference evidence="3 4" key="1">
    <citation type="submission" date="2022-10" db="EMBL/GenBank/DDBJ databases">
        <title>Comparative genomics and taxonomic characterization of three novel marine species of genus Reichenbachiella exhibiting antioxidant and polysaccharide degradation activities.</title>
        <authorList>
            <person name="Muhammad N."/>
            <person name="Lee Y.-J."/>
            <person name="Ko J."/>
            <person name="Kim S.-G."/>
        </authorList>
    </citation>
    <scope>NUCLEOTIDE SEQUENCE [LARGE SCALE GENOMIC DNA]</scope>
    <source>
        <strain evidence="3 4">ABR2-5</strain>
    </source>
</reference>
<dbReference type="InterPro" id="IPR050778">
    <property type="entry name" value="Cueball_EGF_LRP_Nidogen"/>
</dbReference>
<dbReference type="PROSITE" id="PS50093">
    <property type="entry name" value="PKD"/>
    <property type="match status" value="1"/>
</dbReference>
<dbReference type="Gene3D" id="2.120.10.30">
    <property type="entry name" value="TolB, C-terminal domain"/>
    <property type="match status" value="1"/>
</dbReference>
<dbReference type="Gene3D" id="2.40.10.500">
    <property type="match status" value="1"/>
</dbReference>
<feature type="domain" description="PKD" evidence="2">
    <location>
        <begin position="66"/>
        <end position="105"/>
    </location>
</feature>
<evidence type="ECO:0000313" key="4">
    <source>
        <dbReference type="Proteomes" id="UP001300692"/>
    </source>
</evidence>